<accession>A0ABM1Y9H5</accession>
<dbReference type="RefSeq" id="XP_029724763.2">
    <property type="nucleotide sequence ID" value="XM_029868903.2"/>
</dbReference>
<feature type="region of interest" description="Disordered" evidence="4">
    <location>
        <begin position="345"/>
        <end position="425"/>
    </location>
</feature>
<organism evidence="6 7">
    <name type="scientific">Aedes albopictus</name>
    <name type="common">Asian tiger mosquito</name>
    <name type="synonym">Stegomyia albopicta</name>
    <dbReference type="NCBI Taxonomy" id="7160"/>
    <lineage>
        <taxon>Eukaryota</taxon>
        <taxon>Metazoa</taxon>
        <taxon>Ecdysozoa</taxon>
        <taxon>Arthropoda</taxon>
        <taxon>Hexapoda</taxon>
        <taxon>Insecta</taxon>
        <taxon>Pterygota</taxon>
        <taxon>Neoptera</taxon>
        <taxon>Endopterygota</taxon>
        <taxon>Diptera</taxon>
        <taxon>Nematocera</taxon>
        <taxon>Culicoidea</taxon>
        <taxon>Culicidae</taxon>
        <taxon>Culicinae</taxon>
        <taxon>Aedini</taxon>
        <taxon>Aedes</taxon>
        <taxon>Stegomyia</taxon>
    </lineage>
</organism>
<dbReference type="PANTHER" id="PTHR46079">
    <property type="entry name" value="FERM DOMAIN-CONTAINING PROTEIN 4"/>
    <property type="match status" value="1"/>
</dbReference>
<evidence type="ECO:0000259" key="5">
    <source>
        <dbReference type="Pfam" id="PF11819"/>
    </source>
</evidence>
<comment type="subcellular location">
    <subcellularLocation>
        <location evidence="1">Cytoplasm</location>
    </subcellularLocation>
</comment>
<feature type="region of interest" description="Disordered" evidence="4">
    <location>
        <begin position="1"/>
        <end position="56"/>
    </location>
</feature>
<dbReference type="RefSeq" id="XP_062705924.1">
    <property type="nucleotide sequence ID" value="XM_062849940.1"/>
</dbReference>
<dbReference type="Pfam" id="PF11819">
    <property type="entry name" value="CUPID"/>
    <property type="match status" value="1"/>
</dbReference>
<feature type="region of interest" description="Disordered" evidence="4">
    <location>
        <begin position="189"/>
        <end position="267"/>
    </location>
</feature>
<feature type="region of interest" description="Disordered" evidence="4">
    <location>
        <begin position="696"/>
        <end position="741"/>
    </location>
</feature>
<feature type="region of interest" description="Disordered" evidence="4">
    <location>
        <begin position="506"/>
        <end position="587"/>
    </location>
</feature>
<feature type="compositionally biased region" description="Polar residues" evidence="4">
    <location>
        <begin position="630"/>
        <end position="642"/>
    </location>
</feature>
<feature type="compositionally biased region" description="Low complexity" evidence="4">
    <location>
        <begin position="696"/>
        <end position="709"/>
    </location>
</feature>
<evidence type="ECO:0000256" key="4">
    <source>
        <dbReference type="SAM" id="MobiDB-lite"/>
    </source>
</evidence>
<feature type="compositionally biased region" description="Low complexity" evidence="4">
    <location>
        <begin position="787"/>
        <end position="825"/>
    </location>
</feature>
<reference evidence="6" key="2">
    <citation type="submission" date="2025-05" db="UniProtKB">
        <authorList>
            <consortium name="EnsemblMetazoa"/>
        </authorList>
    </citation>
    <scope>IDENTIFICATION</scope>
    <source>
        <strain evidence="6">Foshan</strain>
    </source>
</reference>
<feature type="compositionally biased region" description="Polar residues" evidence="4">
    <location>
        <begin position="722"/>
        <end position="741"/>
    </location>
</feature>
<dbReference type="EnsemblMetazoa" id="AALFPA23_007016.R9296">
    <property type="protein sequence ID" value="AALFPA23_007016.P9296"/>
    <property type="gene ID" value="AALFPA23_007016"/>
</dbReference>
<dbReference type="InterPro" id="IPR047176">
    <property type="entry name" value="FRMD4A/B"/>
</dbReference>
<feature type="compositionally biased region" description="Polar residues" evidence="4">
    <location>
        <begin position="768"/>
        <end position="782"/>
    </location>
</feature>
<feature type="compositionally biased region" description="Low complexity" evidence="4">
    <location>
        <begin position="405"/>
        <end position="425"/>
    </location>
</feature>
<feature type="compositionally biased region" description="Low complexity" evidence="4">
    <location>
        <begin position="875"/>
        <end position="889"/>
    </location>
</feature>
<evidence type="ECO:0000256" key="3">
    <source>
        <dbReference type="ARBA" id="ARBA00023054"/>
    </source>
</evidence>
<feature type="region of interest" description="Disordered" evidence="4">
    <location>
        <begin position="600"/>
        <end position="650"/>
    </location>
</feature>
<evidence type="ECO:0000313" key="6">
    <source>
        <dbReference type="EnsemblMetazoa" id="AALFPA23_007016.P9296"/>
    </source>
</evidence>
<feature type="compositionally biased region" description="Low complexity" evidence="4">
    <location>
        <begin position="618"/>
        <end position="629"/>
    </location>
</feature>
<dbReference type="EnsemblMetazoa" id="AALFPA23_007016.R9297">
    <property type="protein sequence ID" value="AALFPA23_007016.P9297"/>
    <property type="gene ID" value="AALFPA23_007016"/>
</dbReference>
<evidence type="ECO:0000256" key="1">
    <source>
        <dbReference type="ARBA" id="ARBA00004496"/>
    </source>
</evidence>
<keyword evidence="3" id="KW-0175">Coiled coil</keyword>
<feature type="region of interest" description="Disordered" evidence="4">
    <location>
        <begin position="437"/>
        <end position="460"/>
    </location>
</feature>
<feature type="compositionally biased region" description="Basic residues" evidence="4">
    <location>
        <begin position="358"/>
        <end position="367"/>
    </location>
</feature>
<keyword evidence="2" id="KW-0963">Cytoplasm</keyword>
<feature type="compositionally biased region" description="Pro residues" evidence="4">
    <location>
        <begin position="441"/>
        <end position="452"/>
    </location>
</feature>
<feature type="region of interest" description="Disordered" evidence="4">
    <location>
        <begin position="755"/>
        <end position="833"/>
    </location>
</feature>
<dbReference type="PANTHER" id="PTHR46079:SF2">
    <property type="entry name" value="FERM DOMAIN-CONTAINING PROTEIN"/>
    <property type="match status" value="1"/>
</dbReference>
<feature type="compositionally biased region" description="Low complexity" evidence="4">
    <location>
        <begin position="368"/>
        <end position="381"/>
    </location>
</feature>
<evidence type="ECO:0000313" key="7">
    <source>
        <dbReference type="Proteomes" id="UP000069940"/>
    </source>
</evidence>
<sequence>MGDTKVKQAFYGTPPHHQQPTSSKASGAGGPPSASDIQKGGAVSKEDGAAKTPNKYDQLKARKAELEKRLNEKYAQLQQIKREEAQLIGMYPSDFSAGIGSQDQNGTAPTLRRKIGTSFKLPENLLNNKEDDINKLLLEKQIQQQISEASLRLANDTAQSKSVRRTHKQNFETAQQKLLAINQNLSVLKKRQQQAAEQQQKPPPATRDDIDIHKSSNFNRFRSNSNSSSMVMMMNASERRNSVKSNTSSNHSSNLNSSIGSAPKQGHQQLLVQIPSQQHPNHYHSQQISPYSIHSGTLSVMPSGSQSMTPAASAAMVSQLSMLRHRVRHDSFSGMISYDLSGASGETAKLSPVSSGSGHHHHSHPHQHFQQSQQPHQSGPHRLNKLLQQQLHSYSPPPPGHHTHGTSPGYVLSPPASGGSSSGTAAGQAFVYDTKMISRLQPPPPPPPPPPTSGDQNYCPNVALGGGFGYDQPEGAASAGLGGYWMLLETGEKVWCAVDNRFSSLDRKQGGGSMKLSRSKVSQHAHAAPTKSNSMGNFDFIHKQQQQQQQRQQSDESIQPDTISVTSGSSEHKKREKVWRETSLDSPVVKHKALPSISLNPPVLPAYPEPPPPPPPHHSSYSSQSNSAQQTPLHINTSSGHNLLSSPSSPLLLSPQQMIYYQQKQQQILEQQRQQQHLRIRQLEEQKHQAYLLEQHQQQLQQQQQQHLLQQKHLRSPPQPPKQQSHYPPNSSYCSSQQPRQQQHLDLLPLHSPQYYDRENHNLPPHYYQSQEAPPPQNNLSSRHPDLLISPTLSASSSNTLTSPTFRPQPSVSPTPSTITTTSAGPGSGVIQDIQTESPKNVTVVQQGKIQPYKEVTKPFEMSDFYKYSTKYRQKQQLQQQQQQQHQQQHGTTGAEQVSPNGNSSGGSGAAEVIQKVVYQPPNPSICQPINYN</sequence>
<keyword evidence="7" id="KW-1185">Reference proteome</keyword>
<feature type="compositionally biased region" description="Low complexity" evidence="4">
    <location>
        <begin position="215"/>
        <end position="229"/>
    </location>
</feature>
<feature type="compositionally biased region" description="Low complexity" evidence="4">
    <location>
        <begin position="243"/>
        <end position="261"/>
    </location>
</feature>
<dbReference type="EnsemblMetazoa" id="AALFPA23_007016.R9298">
    <property type="protein sequence ID" value="AALFPA23_007016.P9298"/>
    <property type="gene ID" value="AALFPA23_007016"/>
</dbReference>
<feature type="compositionally biased region" description="Basic and acidic residues" evidence="4">
    <location>
        <begin position="570"/>
        <end position="583"/>
    </location>
</feature>
<feature type="compositionally biased region" description="Low complexity" evidence="4">
    <location>
        <begin position="20"/>
        <end position="35"/>
    </location>
</feature>
<dbReference type="InterPro" id="IPR021774">
    <property type="entry name" value="CUPID"/>
</dbReference>
<feature type="compositionally biased region" description="Pro residues" evidence="4">
    <location>
        <begin position="602"/>
        <end position="617"/>
    </location>
</feature>
<proteinExistence type="predicted"/>
<feature type="domain" description="Cytohesin Ubiquitin Protein Inducing" evidence="5">
    <location>
        <begin position="41"/>
        <end position="161"/>
    </location>
</feature>
<evidence type="ECO:0000256" key="2">
    <source>
        <dbReference type="ARBA" id="ARBA00022490"/>
    </source>
</evidence>
<reference evidence="7" key="1">
    <citation type="journal article" date="2015" name="Proc. Natl. Acad. Sci. U.S.A.">
        <title>Genome sequence of the Asian Tiger mosquito, Aedes albopictus, reveals insights into its biology, genetics, and evolution.</title>
        <authorList>
            <person name="Chen X.G."/>
            <person name="Jiang X."/>
            <person name="Gu J."/>
            <person name="Xu M."/>
            <person name="Wu Y."/>
            <person name="Deng Y."/>
            <person name="Zhang C."/>
            <person name="Bonizzoni M."/>
            <person name="Dermauw W."/>
            <person name="Vontas J."/>
            <person name="Armbruster P."/>
            <person name="Huang X."/>
            <person name="Yang Y."/>
            <person name="Zhang H."/>
            <person name="He W."/>
            <person name="Peng H."/>
            <person name="Liu Y."/>
            <person name="Wu K."/>
            <person name="Chen J."/>
            <person name="Lirakis M."/>
            <person name="Topalis P."/>
            <person name="Van Leeuwen T."/>
            <person name="Hall A.B."/>
            <person name="Jiang X."/>
            <person name="Thorpe C."/>
            <person name="Mueller R.L."/>
            <person name="Sun C."/>
            <person name="Waterhouse R.M."/>
            <person name="Yan G."/>
            <person name="Tu Z.J."/>
            <person name="Fang X."/>
            <person name="James A.A."/>
        </authorList>
    </citation>
    <scope>NUCLEOTIDE SEQUENCE [LARGE SCALE GENOMIC DNA]</scope>
    <source>
        <strain evidence="7">Foshan</strain>
    </source>
</reference>
<feature type="region of interest" description="Disordered" evidence="4">
    <location>
        <begin position="873"/>
        <end position="916"/>
    </location>
</feature>
<dbReference type="Proteomes" id="UP000069940">
    <property type="component" value="Unassembled WGS sequence"/>
</dbReference>
<dbReference type="GeneID" id="109430172"/>
<feature type="compositionally biased region" description="Polar residues" evidence="4">
    <location>
        <begin position="555"/>
        <end position="569"/>
    </location>
</feature>
<dbReference type="RefSeq" id="XP_029724764.2">
    <property type="nucleotide sequence ID" value="XM_029868904.2"/>
</dbReference>
<name>A0ABM1Y9H5_AEDAL</name>
<protein>
    <recommendedName>
        <fullName evidence="5">Cytohesin Ubiquitin Protein Inducing domain-containing protein</fullName>
    </recommendedName>
</protein>